<evidence type="ECO:0000256" key="1">
    <source>
        <dbReference type="ARBA" id="ARBA00004906"/>
    </source>
</evidence>
<dbReference type="GO" id="GO:0009867">
    <property type="term" value="P:jasmonic acid mediated signaling pathway"/>
    <property type="evidence" value="ECO:0007669"/>
    <property type="project" value="UniProtKB-ARBA"/>
</dbReference>
<feature type="domain" description="SKP1 component dimerisation" evidence="5">
    <location>
        <begin position="118"/>
        <end position="165"/>
    </location>
</feature>
<name>A0A2C9W1X5_MANES</name>
<dbReference type="Gene3D" id="3.30.710.10">
    <property type="entry name" value="Potassium Channel Kv1.1, Chain A"/>
    <property type="match status" value="1"/>
</dbReference>
<dbReference type="GO" id="GO:0031146">
    <property type="term" value="P:SCF-dependent proteasomal ubiquitin-dependent protein catabolic process"/>
    <property type="evidence" value="ECO:0000318"/>
    <property type="project" value="GO_Central"/>
</dbReference>
<dbReference type="GO" id="GO:0016567">
    <property type="term" value="P:protein ubiquitination"/>
    <property type="evidence" value="ECO:0007669"/>
    <property type="project" value="UniProtKB-UniRule"/>
</dbReference>
<evidence type="ECO:0000256" key="2">
    <source>
        <dbReference type="ARBA" id="ARBA00009993"/>
    </source>
</evidence>
<organism evidence="7 8">
    <name type="scientific">Manihot esculenta</name>
    <name type="common">Cassava</name>
    <name type="synonym">Jatropha manihot</name>
    <dbReference type="NCBI Taxonomy" id="3983"/>
    <lineage>
        <taxon>Eukaryota</taxon>
        <taxon>Viridiplantae</taxon>
        <taxon>Streptophyta</taxon>
        <taxon>Embryophyta</taxon>
        <taxon>Tracheophyta</taxon>
        <taxon>Spermatophyta</taxon>
        <taxon>Magnoliopsida</taxon>
        <taxon>eudicotyledons</taxon>
        <taxon>Gunneridae</taxon>
        <taxon>Pentapetalae</taxon>
        <taxon>rosids</taxon>
        <taxon>fabids</taxon>
        <taxon>Malpighiales</taxon>
        <taxon>Euphorbiaceae</taxon>
        <taxon>Crotonoideae</taxon>
        <taxon>Manihoteae</taxon>
        <taxon>Manihot</taxon>
    </lineage>
</organism>
<gene>
    <name evidence="7" type="ORF">MANES_04G124500v8</name>
</gene>
<evidence type="ECO:0000259" key="6">
    <source>
        <dbReference type="Pfam" id="PF03931"/>
    </source>
</evidence>
<dbReference type="SMART" id="SM00512">
    <property type="entry name" value="Skp1"/>
    <property type="match status" value="1"/>
</dbReference>
<protein>
    <recommendedName>
        <fullName evidence="4">SKP1-like protein</fullName>
    </recommendedName>
</protein>
<proteinExistence type="inferred from homology"/>
<dbReference type="InterPro" id="IPR011333">
    <property type="entry name" value="SKP1/BTB/POZ_sf"/>
</dbReference>
<dbReference type="InterPro" id="IPR016073">
    <property type="entry name" value="Skp1_comp_POZ"/>
</dbReference>
<dbReference type="InterPro" id="IPR016897">
    <property type="entry name" value="SKP1"/>
</dbReference>
<dbReference type="Gramene" id="Manes.04G124500.1.v8.1">
    <property type="protein sequence ID" value="Manes.04G124500.1.v8.1.CDS.1"/>
    <property type="gene ID" value="Manes.04G124500.v8.1"/>
</dbReference>
<accession>A0A2C9W1X5</accession>
<comment type="pathway">
    <text evidence="1 4">Protein modification; protein ubiquitination.</text>
</comment>
<dbReference type="AlphaFoldDB" id="A0A2C9W1X5"/>
<evidence type="ECO:0000259" key="5">
    <source>
        <dbReference type="Pfam" id="PF01466"/>
    </source>
</evidence>
<dbReference type="SUPFAM" id="SSF54695">
    <property type="entry name" value="POZ domain"/>
    <property type="match status" value="1"/>
</dbReference>
<sequence>MSLPTSSPSKKITLRSSDDEIFEVDEEVLLECQTIKHMIDDGCANSIIPLPNVTGRIMVKVIEYCKRHLEVAEDKDEIFPIDGHQALKDWDIKFVKEVKQDQAVLFGLIMAANYLDMKNLMDLLCKSVADMMRGKSPEEIREIFHIKNDFTPEEEEEVRKENQWAFE</sequence>
<evidence type="ECO:0000256" key="3">
    <source>
        <dbReference type="ARBA" id="ARBA00022786"/>
    </source>
</evidence>
<dbReference type="STRING" id="3983.A0A2C9W1X5"/>
<evidence type="ECO:0000256" key="4">
    <source>
        <dbReference type="PIRNR" id="PIRNR028729"/>
    </source>
</evidence>
<dbReference type="OMA" id="RWRHIRG"/>
<comment type="function">
    <text evidence="4">Involved in ubiquitination and subsequent proteasomal degradation of target proteins. Together with CUL1, RBX1 and a F-box protein, it forms a SCF E3 ubiquitin ligase complex. The functional specificity of this complex depends on the type of F-box protein. In the SCF complex, it serves as an adapter that links the F-box protein to CUL1.</text>
</comment>
<dbReference type="InterPro" id="IPR016072">
    <property type="entry name" value="Skp1_comp_dimer"/>
</dbReference>
<dbReference type="PIRSF" id="PIRSF028729">
    <property type="entry name" value="E3_ubiquit_lig_SCF_Skp"/>
    <property type="match status" value="1"/>
</dbReference>
<evidence type="ECO:0000313" key="8">
    <source>
        <dbReference type="Proteomes" id="UP000091857"/>
    </source>
</evidence>
<dbReference type="GO" id="GO:0097602">
    <property type="term" value="F:cullin family protein binding"/>
    <property type="evidence" value="ECO:0000318"/>
    <property type="project" value="GO_Central"/>
</dbReference>
<dbReference type="OrthoDB" id="1060550at2759"/>
<dbReference type="InterPro" id="IPR036296">
    <property type="entry name" value="SKP1-like_dim_sf"/>
</dbReference>
<dbReference type="CDD" id="cd18322">
    <property type="entry name" value="BTB_POZ_SKP1"/>
    <property type="match status" value="1"/>
</dbReference>
<dbReference type="PANTHER" id="PTHR11165">
    <property type="entry name" value="SKP1"/>
    <property type="match status" value="1"/>
</dbReference>
<dbReference type="GO" id="GO:0005634">
    <property type="term" value="C:nucleus"/>
    <property type="evidence" value="ECO:0000318"/>
    <property type="project" value="GO_Central"/>
</dbReference>
<dbReference type="Pfam" id="PF01466">
    <property type="entry name" value="Skp1"/>
    <property type="match status" value="1"/>
</dbReference>
<dbReference type="SUPFAM" id="SSF81382">
    <property type="entry name" value="Skp1 dimerisation domain-like"/>
    <property type="match status" value="1"/>
</dbReference>
<dbReference type="Proteomes" id="UP000091857">
    <property type="component" value="Chromosome 4"/>
</dbReference>
<dbReference type="InterPro" id="IPR001232">
    <property type="entry name" value="SKP1-like"/>
</dbReference>
<dbReference type="Pfam" id="PF03931">
    <property type="entry name" value="Skp1_POZ"/>
    <property type="match status" value="1"/>
</dbReference>
<dbReference type="EMBL" id="CM004390">
    <property type="protein sequence ID" value="OAY52946.1"/>
    <property type="molecule type" value="Genomic_DNA"/>
</dbReference>
<comment type="caution">
    <text evidence="7">The sequence shown here is derived from an EMBL/GenBank/DDBJ whole genome shotgun (WGS) entry which is preliminary data.</text>
</comment>
<comment type="similarity">
    <text evidence="2 4">Belongs to the SKP1 family.</text>
</comment>
<dbReference type="GO" id="GO:0005737">
    <property type="term" value="C:cytoplasm"/>
    <property type="evidence" value="ECO:0000318"/>
    <property type="project" value="GO_Central"/>
</dbReference>
<dbReference type="FunFam" id="3.30.710.10:FF:000026">
    <property type="entry name" value="E3 ubiquitin ligase complex SCF subunit"/>
    <property type="match status" value="1"/>
</dbReference>
<dbReference type="UniPathway" id="UPA00143"/>
<evidence type="ECO:0000313" key="7">
    <source>
        <dbReference type="EMBL" id="OAY52946.1"/>
    </source>
</evidence>
<feature type="domain" description="SKP1 component POZ" evidence="6">
    <location>
        <begin position="10"/>
        <end position="69"/>
    </location>
</feature>
<keyword evidence="3 4" id="KW-0833">Ubl conjugation pathway</keyword>
<comment type="subunit">
    <text evidence="4">Part of a SCF (SKP1-cullin-F-box) protein ligase complex.</text>
</comment>
<keyword evidence="8" id="KW-1185">Reference proteome</keyword>
<reference evidence="8" key="1">
    <citation type="journal article" date="2016" name="Nat. Biotechnol.">
        <title>Sequencing wild and cultivated cassava and related species reveals extensive interspecific hybridization and genetic diversity.</title>
        <authorList>
            <person name="Bredeson J.V."/>
            <person name="Lyons J.B."/>
            <person name="Prochnik S.E."/>
            <person name="Wu G.A."/>
            <person name="Ha C.M."/>
            <person name="Edsinger-Gonzales E."/>
            <person name="Grimwood J."/>
            <person name="Schmutz J."/>
            <person name="Rabbi I.Y."/>
            <person name="Egesi C."/>
            <person name="Nauluvula P."/>
            <person name="Lebot V."/>
            <person name="Ndunguru J."/>
            <person name="Mkamilo G."/>
            <person name="Bart R.S."/>
            <person name="Setter T.L."/>
            <person name="Gleadow R.M."/>
            <person name="Kulakow P."/>
            <person name="Ferguson M.E."/>
            <person name="Rounsley S."/>
            <person name="Rokhsar D.S."/>
        </authorList>
    </citation>
    <scope>NUCLEOTIDE SEQUENCE [LARGE SCALE GENOMIC DNA]</scope>
    <source>
        <strain evidence="8">cv. AM560-2</strain>
    </source>
</reference>